<accession>A0A4Y2IB64</accession>
<proteinExistence type="predicted"/>
<dbReference type="EMBL" id="BGPR01002514">
    <property type="protein sequence ID" value="GBM74770.1"/>
    <property type="molecule type" value="Genomic_DNA"/>
</dbReference>
<protein>
    <submittedName>
        <fullName evidence="1">Uncharacterized protein</fullName>
    </submittedName>
</protein>
<gene>
    <name evidence="1" type="ORF">AVEN_225108_1</name>
</gene>
<dbReference type="Proteomes" id="UP000499080">
    <property type="component" value="Unassembled WGS sequence"/>
</dbReference>
<evidence type="ECO:0000313" key="2">
    <source>
        <dbReference type="Proteomes" id="UP000499080"/>
    </source>
</evidence>
<organism evidence="1 2">
    <name type="scientific">Araneus ventricosus</name>
    <name type="common">Orbweaver spider</name>
    <name type="synonym">Epeira ventricosa</name>
    <dbReference type="NCBI Taxonomy" id="182803"/>
    <lineage>
        <taxon>Eukaryota</taxon>
        <taxon>Metazoa</taxon>
        <taxon>Ecdysozoa</taxon>
        <taxon>Arthropoda</taxon>
        <taxon>Chelicerata</taxon>
        <taxon>Arachnida</taxon>
        <taxon>Araneae</taxon>
        <taxon>Araneomorphae</taxon>
        <taxon>Entelegynae</taxon>
        <taxon>Araneoidea</taxon>
        <taxon>Araneidae</taxon>
        <taxon>Araneus</taxon>
    </lineage>
</organism>
<name>A0A4Y2IB64_ARAVE</name>
<sequence length="95" mass="10915">MSTASEGRGGFYFVRRRWALNKLLIGLKQACNKILGKPYRKPCFLLTSETFSYLSERFNPCYGNLCANPLPLPTTRFPKPFRQAFFTIGYRPVAL</sequence>
<keyword evidence="2" id="KW-1185">Reference proteome</keyword>
<dbReference type="AlphaFoldDB" id="A0A4Y2IB64"/>
<reference evidence="1 2" key="1">
    <citation type="journal article" date="2019" name="Sci. Rep.">
        <title>Orb-weaving spider Araneus ventricosus genome elucidates the spidroin gene catalogue.</title>
        <authorList>
            <person name="Kono N."/>
            <person name="Nakamura H."/>
            <person name="Ohtoshi R."/>
            <person name="Moran D.A.P."/>
            <person name="Shinohara A."/>
            <person name="Yoshida Y."/>
            <person name="Fujiwara M."/>
            <person name="Mori M."/>
            <person name="Tomita M."/>
            <person name="Arakawa K."/>
        </authorList>
    </citation>
    <scope>NUCLEOTIDE SEQUENCE [LARGE SCALE GENOMIC DNA]</scope>
</reference>
<comment type="caution">
    <text evidence="1">The sequence shown here is derived from an EMBL/GenBank/DDBJ whole genome shotgun (WGS) entry which is preliminary data.</text>
</comment>
<evidence type="ECO:0000313" key="1">
    <source>
        <dbReference type="EMBL" id="GBM74770.1"/>
    </source>
</evidence>